<keyword evidence="2" id="KW-0732">Signal</keyword>
<dbReference type="Pfam" id="PF01522">
    <property type="entry name" value="Polysacc_deac_1"/>
    <property type="match status" value="1"/>
</dbReference>
<evidence type="ECO:0000313" key="5">
    <source>
        <dbReference type="EMBL" id="MBD7984496.1"/>
    </source>
</evidence>
<sequence length="310" mass="35304">MKRYLSVNLLFTFCFLLIMTPLFYSLFNYISHNLVSAMPSKSVVTPLHMPLISVDRDFSEGEYAGQVAVLMYHQILPEEVLQDIHYNKLHELSRTIVTVEQFTEQMTYLKINDYTVLSLTEFHQFMTKNKKVPAKSVLITFDDGMKNVFEFAYPVLKKHGFYAVQFIIPSTITEKTVPFDASIVQHASLDELVRAADVFDYGNHTLSFHEMTADGTAYLLSKKRENVKEDIESANKWIGHSLAFAAPFGEYDESTLEILAELNTGMAFTIEAGFASPSNSIYEIPRMGIYPEHTLDTFSNIIDTHGVMNK</sequence>
<comment type="subcellular location">
    <subcellularLocation>
        <location evidence="1">Secreted</location>
    </subcellularLocation>
</comment>
<feature type="domain" description="NodB homology" evidence="4">
    <location>
        <begin position="135"/>
        <end position="310"/>
    </location>
</feature>
<dbReference type="Proteomes" id="UP000626786">
    <property type="component" value="Unassembled WGS sequence"/>
</dbReference>
<proteinExistence type="predicted"/>
<dbReference type="PANTHER" id="PTHR34216:SF3">
    <property type="entry name" value="POLY-BETA-1,6-N-ACETYL-D-GLUCOSAMINE N-DEACETYLASE"/>
    <property type="match status" value="1"/>
</dbReference>
<dbReference type="InterPro" id="IPR051398">
    <property type="entry name" value="Polysacch_Deacetylase"/>
</dbReference>
<dbReference type="EMBL" id="JACSQN010000006">
    <property type="protein sequence ID" value="MBD7984496.1"/>
    <property type="molecule type" value="Genomic_DNA"/>
</dbReference>
<evidence type="ECO:0000256" key="3">
    <source>
        <dbReference type="SAM" id="Phobius"/>
    </source>
</evidence>
<keyword evidence="3" id="KW-0812">Transmembrane</keyword>
<dbReference type="SUPFAM" id="SSF88713">
    <property type="entry name" value="Glycoside hydrolase/deacetylase"/>
    <property type="match status" value="1"/>
</dbReference>
<gene>
    <name evidence="5" type="ORF">H9649_07885</name>
</gene>
<keyword evidence="3" id="KW-1133">Transmembrane helix</keyword>
<dbReference type="RefSeq" id="WP_191694201.1">
    <property type="nucleotide sequence ID" value="NZ_JACSQN010000006.1"/>
</dbReference>
<dbReference type="CDD" id="cd10966">
    <property type="entry name" value="CE4_yadE_5s"/>
    <property type="match status" value="1"/>
</dbReference>
<dbReference type="InterPro" id="IPR011330">
    <property type="entry name" value="Glyco_hydro/deAcase_b/a-brl"/>
</dbReference>
<dbReference type="InterPro" id="IPR002509">
    <property type="entry name" value="NODB_dom"/>
</dbReference>
<name>A0ABR8U8Y5_9BACL</name>
<accession>A0ABR8U8Y5</accession>
<dbReference type="PROSITE" id="PS51677">
    <property type="entry name" value="NODB"/>
    <property type="match status" value="1"/>
</dbReference>
<organism evidence="5 6">
    <name type="scientific">Sporosarcina quadrami</name>
    <dbReference type="NCBI Taxonomy" id="2762234"/>
    <lineage>
        <taxon>Bacteria</taxon>
        <taxon>Bacillati</taxon>
        <taxon>Bacillota</taxon>
        <taxon>Bacilli</taxon>
        <taxon>Bacillales</taxon>
        <taxon>Caryophanaceae</taxon>
        <taxon>Sporosarcina</taxon>
    </lineage>
</organism>
<evidence type="ECO:0000256" key="2">
    <source>
        <dbReference type="ARBA" id="ARBA00022729"/>
    </source>
</evidence>
<evidence type="ECO:0000313" key="6">
    <source>
        <dbReference type="Proteomes" id="UP000626786"/>
    </source>
</evidence>
<protein>
    <submittedName>
        <fullName evidence="5">Polysaccharide deacetylase family protein</fullName>
    </submittedName>
</protein>
<reference evidence="5 6" key="1">
    <citation type="submission" date="2020-08" db="EMBL/GenBank/DDBJ databases">
        <title>A Genomic Blueprint of the Chicken Gut Microbiome.</title>
        <authorList>
            <person name="Gilroy R."/>
            <person name="Ravi A."/>
            <person name="Getino M."/>
            <person name="Pursley I."/>
            <person name="Horton D.L."/>
            <person name="Alikhan N.-F."/>
            <person name="Baker D."/>
            <person name="Gharbi K."/>
            <person name="Hall N."/>
            <person name="Watson M."/>
            <person name="Adriaenssens E.M."/>
            <person name="Foster-Nyarko E."/>
            <person name="Jarju S."/>
            <person name="Secka A."/>
            <person name="Antonio M."/>
            <person name="Oren A."/>
            <person name="Chaudhuri R."/>
            <person name="La Ragione R.M."/>
            <person name="Hildebrand F."/>
            <person name="Pallen M.J."/>
        </authorList>
    </citation>
    <scope>NUCLEOTIDE SEQUENCE [LARGE SCALE GENOMIC DNA]</scope>
    <source>
        <strain evidence="5 6">Sa2YVA2</strain>
    </source>
</reference>
<keyword evidence="3" id="KW-0472">Membrane</keyword>
<dbReference type="Gene3D" id="3.20.20.370">
    <property type="entry name" value="Glycoside hydrolase/deacetylase"/>
    <property type="match status" value="1"/>
</dbReference>
<comment type="caution">
    <text evidence="5">The sequence shown here is derived from an EMBL/GenBank/DDBJ whole genome shotgun (WGS) entry which is preliminary data.</text>
</comment>
<feature type="transmembrane region" description="Helical" evidence="3">
    <location>
        <begin position="7"/>
        <end position="27"/>
    </location>
</feature>
<evidence type="ECO:0000259" key="4">
    <source>
        <dbReference type="PROSITE" id="PS51677"/>
    </source>
</evidence>
<evidence type="ECO:0000256" key="1">
    <source>
        <dbReference type="ARBA" id="ARBA00004613"/>
    </source>
</evidence>
<dbReference type="PANTHER" id="PTHR34216">
    <property type="match status" value="1"/>
</dbReference>
<keyword evidence="6" id="KW-1185">Reference proteome</keyword>